<name>A0ABT1ZC84_9MICO</name>
<keyword evidence="1" id="KW-0472">Membrane</keyword>
<proteinExistence type="predicted"/>
<keyword evidence="1" id="KW-1133">Transmembrane helix</keyword>
<dbReference type="RefSeq" id="WP_258797222.1">
    <property type="nucleotide sequence ID" value="NZ_JANTHX010000003.1"/>
</dbReference>
<accession>A0ABT1ZC84</accession>
<feature type="transmembrane region" description="Helical" evidence="1">
    <location>
        <begin position="18"/>
        <end position="38"/>
    </location>
</feature>
<feature type="transmembrane region" description="Helical" evidence="1">
    <location>
        <begin position="50"/>
        <end position="73"/>
    </location>
</feature>
<sequence length="142" mass="14872">MTTSDSTNSPASRRGARALFVLFAWTAGWVLTLAFARFGPNWWGSEGAVLTWFAVALNIAVGIGWIVAYAWFLRALDELQRRIQVDAMAAALGVGVVGGCATGALISAELLVLDAPAAIAAVVVAMAVGYLVTIAAGTVRYR</sequence>
<evidence type="ECO:0000313" key="2">
    <source>
        <dbReference type="EMBL" id="MCS0498322.1"/>
    </source>
</evidence>
<feature type="transmembrane region" description="Helical" evidence="1">
    <location>
        <begin position="85"/>
        <end position="106"/>
    </location>
</feature>
<organism evidence="2 3">
    <name type="scientific">Protaetiibacter mangrovi</name>
    <dbReference type="NCBI Taxonomy" id="2970926"/>
    <lineage>
        <taxon>Bacteria</taxon>
        <taxon>Bacillati</taxon>
        <taxon>Actinomycetota</taxon>
        <taxon>Actinomycetes</taxon>
        <taxon>Micrococcales</taxon>
        <taxon>Microbacteriaceae</taxon>
        <taxon>Protaetiibacter</taxon>
    </lineage>
</organism>
<dbReference type="Proteomes" id="UP001205337">
    <property type="component" value="Unassembled WGS sequence"/>
</dbReference>
<keyword evidence="1" id="KW-0812">Transmembrane</keyword>
<feature type="transmembrane region" description="Helical" evidence="1">
    <location>
        <begin position="118"/>
        <end position="139"/>
    </location>
</feature>
<comment type="caution">
    <text evidence="2">The sequence shown here is derived from an EMBL/GenBank/DDBJ whole genome shotgun (WGS) entry which is preliminary data.</text>
</comment>
<gene>
    <name evidence="2" type="ORF">NUH29_02015</name>
</gene>
<evidence type="ECO:0000256" key="1">
    <source>
        <dbReference type="SAM" id="Phobius"/>
    </source>
</evidence>
<evidence type="ECO:0000313" key="3">
    <source>
        <dbReference type="Proteomes" id="UP001205337"/>
    </source>
</evidence>
<reference evidence="2 3" key="1">
    <citation type="submission" date="2022-08" db="EMBL/GenBank/DDBJ databases">
        <authorList>
            <person name="Li F."/>
        </authorList>
    </citation>
    <scope>NUCLEOTIDE SEQUENCE [LARGE SCALE GENOMIC DNA]</scope>
    <source>
        <strain evidence="2 3">10F1B-8-1</strain>
    </source>
</reference>
<dbReference type="EMBL" id="JANTHX010000003">
    <property type="protein sequence ID" value="MCS0498322.1"/>
    <property type="molecule type" value="Genomic_DNA"/>
</dbReference>
<keyword evidence="3" id="KW-1185">Reference proteome</keyword>
<protein>
    <submittedName>
        <fullName evidence="2">Uncharacterized protein</fullName>
    </submittedName>
</protein>